<evidence type="ECO:0000256" key="4">
    <source>
        <dbReference type="ARBA" id="ARBA00022527"/>
    </source>
</evidence>
<evidence type="ECO:0000256" key="6">
    <source>
        <dbReference type="ARBA" id="ARBA00022679"/>
    </source>
</evidence>
<dbReference type="Gene3D" id="1.10.510.10">
    <property type="entry name" value="Transferase(Phosphotransferase) domain 1"/>
    <property type="match status" value="1"/>
</dbReference>
<dbReference type="GO" id="GO:0005524">
    <property type="term" value="F:ATP binding"/>
    <property type="evidence" value="ECO:0007669"/>
    <property type="project" value="UniProtKB-KW"/>
</dbReference>
<dbReference type="GO" id="GO:0004674">
    <property type="term" value="F:protein serine/threonine kinase activity"/>
    <property type="evidence" value="ECO:0007669"/>
    <property type="project" value="UniProtKB-KW"/>
</dbReference>
<evidence type="ECO:0000256" key="8">
    <source>
        <dbReference type="ARBA" id="ARBA00022777"/>
    </source>
</evidence>
<keyword evidence="9" id="KW-0067">ATP-binding</keyword>
<reference evidence="14" key="2">
    <citation type="submission" date="2023-06" db="EMBL/GenBank/DDBJ databases">
        <authorList>
            <consortium name="Lawrence Berkeley National Laboratory"/>
            <person name="Mondo S.J."/>
            <person name="Hensen N."/>
            <person name="Bonometti L."/>
            <person name="Westerberg I."/>
            <person name="Brannstrom I.O."/>
            <person name="Guillou S."/>
            <person name="Cros-Aarteil S."/>
            <person name="Calhoun S."/>
            <person name="Haridas S."/>
            <person name="Kuo A."/>
            <person name="Pangilinan J."/>
            <person name="Riley R."/>
            <person name="Labutti K."/>
            <person name="Andreopoulos B."/>
            <person name="Lipzen A."/>
            <person name="Chen C."/>
            <person name="Yanf M."/>
            <person name="Daum C."/>
            <person name="Ng V."/>
            <person name="Clum A."/>
            <person name="Steindorff A."/>
            <person name="Ohm R."/>
            <person name="Martin F."/>
            <person name="Silar P."/>
            <person name="Natvig D."/>
            <person name="Lalanne C."/>
            <person name="Gautier V."/>
            <person name="Ament-Velasquez S.L."/>
            <person name="Kruys A."/>
            <person name="Hutchinson M.I."/>
            <person name="Powell A.J."/>
            <person name="Barry K."/>
            <person name="Miller A.N."/>
            <person name="Grigoriev I.V."/>
            <person name="Debuchy R."/>
            <person name="Gladieux P."/>
            <person name="Thoren M.H."/>
            <person name="Johannesson H."/>
        </authorList>
    </citation>
    <scope>NUCLEOTIDE SEQUENCE</scope>
    <source>
        <strain evidence="14">PSN324</strain>
    </source>
</reference>
<feature type="compositionally biased region" description="Basic and acidic residues" evidence="12">
    <location>
        <begin position="860"/>
        <end position="870"/>
    </location>
</feature>
<dbReference type="SMART" id="SM00220">
    <property type="entry name" value="S_TKc"/>
    <property type="match status" value="1"/>
</dbReference>
<comment type="catalytic activity">
    <reaction evidence="10">
        <text>L-threonyl-[protein] + ATP = O-phospho-L-threonyl-[protein] + ADP + H(+)</text>
        <dbReference type="Rhea" id="RHEA:46608"/>
        <dbReference type="Rhea" id="RHEA-COMP:11060"/>
        <dbReference type="Rhea" id="RHEA-COMP:11605"/>
        <dbReference type="ChEBI" id="CHEBI:15378"/>
        <dbReference type="ChEBI" id="CHEBI:30013"/>
        <dbReference type="ChEBI" id="CHEBI:30616"/>
        <dbReference type="ChEBI" id="CHEBI:61977"/>
        <dbReference type="ChEBI" id="CHEBI:456216"/>
        <dbReference type="EC" id="2.7.11.1"/>
    </reaction>
</comment>
<feature type="compositionally biased region" description="Basic and acidic residues" evidence="12">
    <location>
        <begin position="674"/>
        <end position="687"/>
    </location>
</feature>
<keyword evidence="15" id="KW-1185">Reference proteome</keyword>
<dbReference type="Proteomes" id="UP001321749">
    <property type="component" value="Unassembled WGS sequence"/>
</dbReference>
<evidence type="ECO:0000256" key="7">
    <source>
        <dbReference type="ARBA" id="ARBA00022741"/>
    </source>
</evidence>
<feature type="compositionally biased region" description="Basic and acidic residues" evidence="12">
    <location>
        <begin position="657"/>
        <end position="666"/>
    </location>
</feature>
<feature type="region of interest" description="Disordered" evidence="12">
    <location>
        <begin position="856"/>
        <end position="985"/>
    </location>
</feature>
<dbReference type="InterPro" id="IPR008271">
    <property type="entry name" value="Ser/Thr_kinase_AS"/>
</dbReference>
<feature type="compositionally biased region" description="Polar residues" evidence="12">
    <location>
        <begin position="952"/>
        <end position="961"/>
    </location>
</feature>
<dbReference type="SUPFAM" id="SSF56112">
    <property type="entry name" value="Protein kinase-like (PK-like)"/>
    <property type="match status" value="1"/>
</dbReference>
<comment type="catalytic activity">
    <reaction evidence="11">
        <text>L-seryl-[protein] + ATP = O-phospho-L-seryl-[protein] + ADP + H(+)</text>
        <dbReference type="Rhea" id="RHEA:17989"/>
        <dbReference type="Rhea" id="RHEA-COMP:9863"/>
        <dbReference type="Rhea" id="RHEA-COMP:11604"/>
        <dbReference type="ChEBI" id="CHEBI:15378"/>
        <dbReference type="ChEBI" id="CHEBI:29999"/>
        <dbReference type="ChEBI" id="CHEBI:30616"/>
        <dbReference type="ChEBI" id="CHEBI:83421"/>
        <dbReference type="ChEBI" id="CHEBI:456216"/>
        <dbReference type="EC" id="2.7.11.1"/>
    </reaction>
</comment>
<sequence length="1046" mass="112634">MASFGQAAVPAAARPPVAYGAPVPGTVPGAPAGTFSPGTKIQVGGHRVVIQKYLSEGGFAHVYLVKLPTPVNGTDLAVLKRVAVPDKESLRGMRIEVETMKRLKGHKAIVTYIDSHASELRGGGYEVFLLMEYCNGGGLIDFMNTRLQHRLTEPEILNIFCDVAEGVACMHYLRPPLLHRDLKVENVLINVIGTTRKFKLCDFGSAAAPRPAPSTVVECRLMDEDVQKHTTMQYRSPEMVDVYRKQPIDEKSDIWALGVLLYKLCYYTTPFEEQGQLAILNASFKYPAYPVFSDRLKTLIGWMLRENQQMRPNIYQVLREACSMQGREPPVKDIYSGKSHTDSQQQKQIRPDSKVASPPTVGAVFSPTATQQQPVLPEVERMRRGRLPVAQPISNPVSPPKVTNGDPFAALDAKPAVPAGDDFSSRFPSLDQFSLLHDHGSKFDFDNSSSSSTQPKDLSQRVAEKLADEAFQVKPSAAPVPATTQVSQRQSVDISRANQYPAAAVTSPPPKSISAPPKQPIASRASTIISNSPELQAISSQAAQTLYQPTPRPIMVSTGTMTSPPPDQGLPYQSHRFPDERHHRATSVPRVIESHTSAPRLLGEPSAVGSISRKPSYHARQPSSSRPSLEGGRPSFDTDSGRRPRPISTHLESNLDFLREKEKEGKSPVGGRFSLDRSRPSTPKLEEDNPISSNVDLLRSVEDSEQAKKDKSSKHGKRGSLSSLGTGAKNILAGKFGDAFKRFEGSSSSNAVPPLRTPSPLKDLERHDLTPIQGSEAIDGRSDDGQVDDEEHEMTPEMRREQEAKMLAQEEARVAAAQAEYKQKIAQRGTGPAPMPLPKSIGGVSRAVSIQNKVQSLLDESNRSSADKVVRTAQGYGQYTDTGSSGGAARRGSTAVPGGGEERPSVPRKPSIIGQQQQRPMTSAGGGPVVSSATGGLPKPAAPPKPGHLAKTLTNNISSGSLPLRPASPTKTSGVPITSPKAGGGVVTSTEALLAVDLPGGGGSALLSMTAAQKDDYITDFQKRFPSLGAIEMVETDLGAEGDERR</sequence>
<comment type="caution">
    <text evidence="14">The sequence shown here is derived from an EMBL/GenBank/DDBJ whole genome shotgun (WGS) entry which is preliminary data.</text>
</comment>
<dbReference type="Pfam" id="PF00069">
    <property type="entry name" value="Pkinase"/>
    <property type="match status" value="1"/>
</dbReference>
<keyword evidence="6" id="KW-0808">Transferase</keyword>
<keyword evidence="7" id="KW-0547">Nucleotide-binding</keyword>
<evidence type="ECO:0000256" key="3">
    <source>
        <dbReference type="ARBA" id="ARBA00022490"/>
    </source>
</evidence>
<keyword evidence="5" id="KW-0597">Phosphoprotein</keyword>
<evidence type="ECO:0000313" key="14">
    <source>
        <dbReference type="EMBL" id="KAK4459002.1"/>
    </source>
</evidence>
<organism evidence="14 15">
    <name type="scientific">Cladorrhinum samala</name>
    <dbReference type="NCBI Taxonomy" id="585594"/>
    <lineage>
        <taxon>Eukaryota</taxon>
        <taxon>Fungi</taxon>
        <taxon>Dikarya</taxon>
        <taxon>Ascomycota</taxon>
        <taxon>Pezizomycotina</taxon>
        <taxon>Sordariomycetes</taxon>
        <taxon>Sordariomycetidae</taxon>
        <taxon>Sordariales</taxon>
        <taxon>Podosporaceae</taxon>
        <taxon>Cladorrhinum</taxon>
    </lineage>
</organism>
<feature type="region of interest" description="Disordered" evidence="12">
    <location>
        <begin position="388"/>
        <end position="410"/>
    </location>
</feature>
<dbReference type="AlphaFoldDB" id="A0AAV9HDV0"/>
<feature type="region of interest" description="Disordered" evidence="12">
    <location>
        <begin position="328"/>
        <end position="374"/>
    </location>
</feature>
<feature type="compositionally biased region" description="Basic and acidic residues" evidence="12">
    <location>
        <begin position="699"/>
        <end position="710"/>
    </location>
</feature>
<dbReference type="CDD" id="cd14037">
    <property type="entry name" value="STKc_NAK_like"/>
    <property type="match status" value="1"/>
</dbReference>
<dbReference type="GO" id="GO:0005737">
    <property type="term" value="C:cytoplasm"/>
    <property type="evidence" value="ECO:0007669"/>
    <property type="project" value="UniProtKB-SubCell"/>
</dbReference>
<evidence type="ECO:0000259" key="13">
    <source>
        <dbReference type="PROSITE" id="PS50011"/>
    </source>
</evidence>
<dbReference type="InterPro" id="IPR000719">
    <property type="entry name" value="Prot_kinase_dom"/>
</dbReference>
<proteinExistence type="predicted"/>
<dbReference type="FunFam" id="1.10.510.10:FF:000441">
    <property type="entry name" value="Serine/threonine protein kinase"/>
    <property type="match status" value="1"/>
</dbReference>
<dbReference type="GO" id="GO:0007015">
    <property type="term" value="P:actin filament organization"/>
    <property type="evidence" value="ECO:0007669"/>
    <property type="project" value="TreeGrafter"/>
</dbReference>
<evidence type="ECO:0000256" key="5">
    <source>
        <dbReference type="ARBA" id="ARBA00022553"/>
    </source>
</evidence>
<evidence type="ECO:0000256" key="1">
    <source>
        <dbReference type="ARBA" id="ARBA00004496"/>
    </source>
</evidence>
<reference evidence="14" key="1">
    <citation type="journal article" date="2023" name="Mol. Phylogenet. Evol.">
        <title>Genome-scale phylogeny and comparative genomics of the fungal order Sordariales.</title>
        <authorList>
            <person name="Hensen N."/>
            <person name="Bonometti L."/>
            <person name="Westerberg I."/>
            <person name="Brannstrom I.O."/>
            <person name="Guillou S."/>
            <person name="Cros-Aarteil S."/>
            <person name="Calhoun S."/>
            <person name="Haridas S."/>
            <person name="Kuo A."/>
            <person name="Mondo S."/>
            <person name="Pangilinan J."/>
            <person name="Riley R."/>
            <person name="LaButti K."/>
            <person name="Andreopoulos B."/>
            <person name="Lipzen A."/>
            <person name="Chen C."/>
            <person name="Yan M."/>
            <person name="Daum C."/>
            <person name="Ng V."/>
            <person name="Clum A."/>
            <person name="Steindorff A."/>
            <person name="Ohm R.A."/>
            <person name="Martin F."/>
            <person name="Silar P."/>
            <person name="Natvig D.O."/>
            <person name="Lalanne C."/>
            <person name="Gautier V."/>
            <person name="Ament-Velasquez S.L."/>
            <person name="Kruys A."/>
            <person name="Hutchinson M.I."/>
            <person name="Powell A.J."/>
            <person name="Barry K."/>
            <person name="Miller A.N."/>
            <person name="Grigoriev I.V."/>
            <person name="Debuchy R."/>
            <person name="Gladieux P."/>
            <person name="Hiltunen Thoren M."/>
            <person name="Johannesson H."/>
        </authorList>
    </citation>
    <scope>NUCLEOTIDE SEQUENCE</scope>
    <source>
        <strain evidence="14">PSN324</strain>
    </source>
</reference>
<accession>A0AAV9HDV0</accession>
<evidence type="ECO:0000256" key="10">
    <source>
        <dbReference type="ARBA" id="ARBA00047899"/>
    </source>
</evidence>
<dbReference type="PROSITE" id="PS50011">
    <property type="entry name" value="PROTEIN_KINASE_DOM"/>
    <property type="match status" value="1"/>
</dbReference>
<dbReference type="EC" id="2.7.11.1" evidence="2"/>
<evidence type="ECO:0000256" key="12">
    <source>
        <dbReference type="SAM" id="MobiDB-lite"/>
    </source>
</evidence>
<keyword evidence="4" id="KW-0723">Serine/threonine-protein kinase</keyword>
<dbReference type="PANTHER" id="PTHR22967">
    <property type="entry name" value="SERINE/THREONINE PROTEIN KINASE"/>
    <property type="match status" value="1"/>
</dbReference>
<dbReference type="PANTHER" id="PTHR22967:SF57">
    <property type="entry name" value="AUXILIN, ISOFORM A-RELATED"/>
    <property type="match status" value="1"/>
</dbReference>
<protein>
    <recommendedName>
        <fullName evidence="2">non-specific serine/threonine protein kinase</fullName>
        <ecNumber evidence="2">2.7.11.1</ecNumber>
    </recommendedName>
</protein>
<dbReference type="GO" id="GO:0000147">
    <property type="term" value="P:actin cortical patch assembly"/>
    <property type="evidence" value="ECO:0007669"/>
    <property type="project" value="TreeGrafter"/>
</dbReference>
<feature type="compositionally biased region" description="Basic and acidic residues" evidence="12">
    <location>
        <begin position="793"/>
        <end position="811"/>
    </location>
</feature>
<keyword evidence="8 14" id="KW-0418">Kinase</keyword>
<dbReference type="InterPro" id="IPR011009">
    <property type="entry name" value="Kinase-like_dom_sf"/>
</dbReference>
<feature type="domain" description="Protein kinase" evidence="13">
    <location>
        <begin position="48"/>
        <end position="331"/>
    </location>
</feature>
<feature type="region of interest" description="Disordered" evidence="12">
    <location>
        <begin position="474"/>
        <end position="521"/>
    </location>
</feature>
<feature type="region of interest" description="Disordered" evidence="12">
    <location>
        <begin position="546"/>
        <end position="729"/>
    </location>
</feature>
<feature type="compositionally biased region" description="Polar residues" evidence="12">
    <location>
        <begin position="482"/>
        <end position="498"/>
    </location>
</feature>
<comment type="subcellular location">
    <subcellularLocation>
        <location evidence="1">Cytoplasm</location>
    </subcellularLocation>
</comment>
<feature type="region of interest" description="Disordered" evidence="12">
    <location>
        <begin position="742"/>
        <end position="811"/>
    </location>
</feature>
<evidence type="ECO:0000256" key="9">
    <source>
        <dbReference type="ARBA" id="ARBA00022840"/>
    </source>
</evidence>
<keyword evidence="3" id="KW-0963">Cytoplasm</keyword>
<evidence type="ECO:0000256" key="2">
    <source>
        <dbReference type="ARBA" id="ARBA00012513"/>
    </source>
</evidence>
<evidence type="ECO:0000256" key="11">
    <source>
        <dbReference type="ARBA" id="ARBA00048679"/>
    </source>
</evidence>
<gene>
    <name evidence="14" type="ORF">QBC42DRAFT_15014</name>
</gene>
<evidence type="ECO:0000313" key="15">
    <source>
        <dbReference type="Proteomes" id="UP001321749"/>
    </source>
</evidence>
<dbReference type="EMBL" id="MU865049">
    <property type="protein sequence ID" value="KAK4459002.1"/>
    <property type="molecule type" value="Genomic_DNA"/>
</dbReference>
<dbReference type="PROSITE" id="PS00108">
    <property type="entry name" value="PROTEIN_KINASE_ST"/>
    <property type="match status" value="1"/>
</dbReference>
<name>A0AAV9HDV0_9PEZI</name>